<comment type="caution">
    <text evidence="2">The sequence shown here is derived from an EMBL/GenBank/DDBJ whole genome shotgun (WGS) entry which is preliminary data.</text>
</comment>
<gene>
    <name evidence="2" type="ORF">GFB56_12445</name>
</gene>
<accession>A0AAW4FHL0</accession>
<evidence type="ECO:0000313" key="3">
    <source>
        <dbReference type="Proteomes" id="UP000744980"/>
    </source>
</evidence>
<dbReference type="Proteomes" id="UP000744980">
    <property type="component" value="Unassembled WGS sequence"/>
</dbReference>
<protein>
    <recommendedName>
        <fullName evidence="4">DUF2730 family protein</fullName>
    </recommendedName>
</protein>
<keyword evidence="1" id="KW-1133">Transmembrane helix</keyword>
<dbReference type="EMBL" id="WXFA01000006">
    <property type="protein sequence ID" value="MBM3091623.1"/>
    <property type="molecule type" value="Genomic_DNA"/>
</dbReference>
<proteinExistence type="predicted"/>
<evidence type="ECO:0008006" key="4">
    <source>
        <dbReference type="Google" id="ProtNLM"/>
    </source>
</evidence>
<evidence type="ECO:0000313" key="2">
    <source>
        <dbReference type="EMBL" id="MBM3091623.1"/>
    </source>
</evidence>
<keyword evidence="1" id="KW-0812">Transmembrane</keyword>
<feature type="transmembrane region" description="Helical" evidence="1">
    <location>
        <begin position="21"/>
        <end position="41"/>
    </location>
</feature>
<dbReference type="AlphaFoldDB" id="A0AAW4FHL0"/>
<sequence length="131" mass="14644">MGQQQGDEMTTVRAPAWKWEWNLNTVVILVGFAGGLVAWGATWERLSSNQGAHARTLDQIDKRVTTLEASMRLLDNHELRITGVEKQAAEAATSMRAVENTLNNLSSDMRLVREILQRLEENGRGSRSRAP</sequence>
<organism evidence="2 3">
    <name type="scientific">Ensifer canadensis</name>
    <dbReference type="NCBI Taxonomy" id="555315"/>
    <lineage>
        <taxon>Bacteria</taxon>
        <taxon>Pseudomonadati</taxon>
        <taxon>Pseudomonadota</taxon>
        <taxon>Alphaproteobacteria</taxon>
        <taxon>Hyphomicrobiales</taxon>
        <taxon>Rhizobiaceae</taxon>
        <taxon>Sinorhizobium/Ensifer group</taxon>
        <taxon>Ensifer</taxon>
    </lineage>
</organism>
<reference evidence="2 3" key="1">
    <citation type="submission" date="2020-01" db="EMBL/GenBank/DDBJ databases">
        <title>Draft genome assembly of Ensifer adhaerens T173.</title>
        <authorList>
            <person name="Craig J.E."/>
            <person name="Stinchcombe J.R."/>
        </authorList>
    </citation>
    <scope>NUCLEOTIDE SEQUENCE [LARGE SCALE GENOMIC DNA]</scope>
    <source>
        <strain evidence="2 3">T173</strain>
    </source>
</reference>
<keyword evidence="3" id="KW-1185">Reference proteome</keyword>
<evidence type="ECO:0000256" key="1">
    <source>
        <dbReference type="SAM" id="Phobius"/>
    </source>
</evidence>
<keyword evidence="1" id="KW-0472">Membrane</keyword>
<name>A0AAW4FHL0_9HYPH</name>